<name>A0A6G9CSF3_RHOER</name>
<reference evidence="2 3" key="1">
    <citation type="submission" date="2020-03" db="EMBL/GenBank/DDBJ databases">
        <title>Screen low temperature-resistant strains for efficient degradation of petroleum hydrocarbons under the low temperature.</title>
        <authorList>
            <person name="Wang Y."/>
            <person name="Chen J."/>
        </authorList>
    </citation>
    <scope>NUCLEOTIDE SEQUENCE [LARGE SCALE GENOMIC DNA]</scope>
    <source>
        <strain evidence="2 3">KB1</strain>
    </source>
</reference>
<sequence>MSRAEFAFEAYTRDGEPIEGSIVIDFDAELTTEQVEDMADRILDRDWTSLTTISTVGGAM</sequence>
<dbReference type="AlphaFoldDB" id="A0A6G9CSF3"/>
<protein>
    <submittedName>
        <fullName evidence="2">Uncharacterized protein</fullName>
    </submittedName>
</protein>
<gene>
    <name evidence="1" type="ORF">G9444_2432</name>
    <name evidence="2" type="ORF">G9444_2496</name>
</gene>
<dbReference type="RefSeq" id="WP_166502074.1">
    <property type="nucleotide sequence ID" value="NZ_CP050124.1"/>
</dbReference>
<proteinExistence type="predicted"/>
<dbReference type="Proteomes" id="UP000502345">
    <property type="component" value="Chromosome"/>
</dbReference>
<organism evidence="2 3">
    <name type="scientific">Rhodococcus erythropolis</name>
    <name type="common">Arthrobacter picolinophilus</name>
    <dbReference type="NCBI Taxonomy" id="1833"/>
    <lineage>
        <taxon>Bacteria</taxon>
        <taxon>Bacillati</taxon>
        <taxon>Actinomycetota</taxon>
        <taxon>Actinomycetes</taxon>
        <taxon>Mycobacteriales</taxon>
        <taxon>Nocardiaceae</taxon>
        <taxon>Rhodococcus</taxon>
        <taxon>Rhodococcus erythropolis group</taxon>
    </lineage>
</organism>
<dbReference type="EMBL" id="CP050124">
    <property type="protein sequence ID" value="QIP39676.1"/>
    <property type="molecule type" value="Genomic_DNA"/>
</dbReference>
<evidence type="ECO:0000313" key="2">
    <source>
        <dbReference type="EMBL" id="QIP39740.1"/>
    </source>
</evidence>
<evidence type="ECO:0000313" key="1">
    <source>
        <dbReference type="EMBL" id="QIP39676.1"/>
    </source>
</evidence>
<evidence type="ECO:0000313" key="3">
    <source>
        <dbReference type="Proteomes" id="UP000502345"/>
    </source>
</evidence>
<dbReference type="EMBL" id="CP050124">
    <property type="protein sequence ID" value="QIP39740.1"/>
    <property type="molecule type" value="Genomic_DNA"/>
</dbReference>
<accession>A0A6G9CSF3</accession>